<dbReference type="OMA" id="MNASPYH"/>
<dbReference type="Gene3D" id="2.60.40.640">
    <property type="match status" value="1"/>
</dbReference>
<dbReference type="OrthoDB" id="298939at2759"/>
<evidence type="ECO:0000256" key="1">
    <source>
        <dbReference type="SAM" id="MobiDB-lite"/>
    </source>
</evidence>
<feature type="compositionally biased region" description="Low complexity" evidence="1">
    <location>
        <begin position="907"/>
        <end position="926"/>
    </location>
</feature>
<sequence>MFQGPSLPPSNAVHPYPLPGEPSLPAHHYPARRGITTFLFQFPLPESSPSSIDFGSGLACVRYEVRASVSVSWKGENRLVTDKKQVDVAECFEEDFARVEPEGVIVGENGKIWMQGKVVGGFMIAGQPACIELQVKNHSSKKNTGLSVSLTRELCLPNVPPGEKPPLQISDTLTSVSFRGPEYIILPGAEGVANLVFNLPRNARGAKGGRRQGDEEQEPTTECLFEVRCVASIKLSMGIASKNITLDIPVTILHPAALSALPEPDSYAALPQPYGAPIYDAPLLYHPPTSPIPYLDRSCGSLLLKDIHTTRIVSAVVTLPLPPNISSQSCSSSRYSAAPVQRRADSIAVVEWSAFFRCPTAAAAHACRWPARGRAQEGKGERASRIAQHLRMSSRHRSASPPAHRFPVPEHAALGIPSAAAAGAGLSSASSLSSPQTHLPHPPAPTLSVAALPQGAVVAPRPMLSPKHSFCNDPFMQTTQVQTLERIAAEAERKNANMSVAGAALDLDVHAIENREKTLPTPPVPTNKGNIPAVRTRVRSLFPHDAHVQADETPRTPMLAAVASLKDPRMLGAGAGGLSGLDALEARLIAEVGTRKVEKNDRHADVRAVLPIAIPRAGDTADPLNDSAISSLTLPGVEFDEKTLRLGKTSDKGGDDDGEIASPKPAPGRSRERNRGSKESKNEGSSSGRKDKGRHSGKKELGKDEEVYHLRKTAQGRVAAWLGSIDPAVPPLPATPPPVEPNGIVPDTSNDAAQHRIGGGAVPIEDPSKQEPDLAAPNPRSSGFVPIGTLRADPSQRAAVTESSIGHTPVLQNPKPVQKVSLASPRRALFPPQPLDPEVRYDIRSARGGKGGIVTAVAAMWASAAQATEKPDSSRPAKTNQPRRIPDTKAQVPTNPPRKPVRPVPKPTRTTPSAAVAPAVSKPVSTTDFSARRARMIKSSSVPAVVSSSLATPMLSSTASLARSSPVSNGRSKPNIKLPPTISEAAPSTEVKPSSVKPPPTKGDLAFGQARLRELIKRYQGQANA</sequence>
<accession>A0A1C7M6G7</accession>
<feature type="compositionally biased region" description="Basic and acidic residues" evidence="1">
    <location>
        <begin position="669"/>
        <end position="682"/>
    </location>
</feature>
<feature type="compositionally biased region" description="Pro residues" evidence="1">
    <location>
        <begin position="728"/>
        <end position="740"/>
    </location>
</feature>
<evidence type="ECO:0000313" key="2">
    <source>
        <dbReference type="EMBL" id="OBZ72563.1"/>
    </source>
</evidence>
<feature type="compositionally biased region" description="Basic and acidic residues" evidence="1">
    <location>
        <begin position="698"/>
        <end position="709"/>
    </location>
</feature>
<proteinExistence type="predicted"/>
<feature type="region of interest" description="Disordered" evidence="1">
    <location>
        <begin position="426"/>
        <end position="448"/>
    </location>
</feature>
<feature type="compositionally biased region" description="Pro residues" evidence="1">
    <location>
        <begin position="894"/>
        <end position="906"/>
    </location>
</feature>
<dbReference type="EMBL" id="LUGG01000009">
    <property type="protein sequence ID" value="OBZ72563.1"/>
    <property type="molecule type" value="Genomic_DNA"/>
</dbReference>
<comment type="caution">
    <text evidence="2">The sequence shown here is derived from an EMBL/GenBank/DDBJ whole genome shotgun (WGS) entry which is preliminary data.</text>
</comment>
<organism evidence="2 3">
    <name type="scientific">Grifola frondosa</name>
    <name type="common">Maitake</name>
    <name type="synonym">Polyporus frondosus</name>
    <dbReference type="NCBI Taxonomy" id="5627"/>
    <lineage>
        <taxon>Eukaryota</taxon>
        <taxon>Fungi</taxon>
        <taxon>Dikarya</taxon>
        <taxon>Basidiomycota</taxon>
        <taxon>Agaricomycotina</taxon>
        <taxon>Agaricomycetes</taxon>
        <taxon>Polyporales</taxon>
        <taxon>Grifolaceae</taxon>
        <taxon>Grifola</taxon>
    </lineage>
</organism>
<reference evidence="2 3" key="1">
    <citation type="submission" date="2016-03" db="EMBL/GenBank/DDBJ databases">
        <title>Whole genome sequencing of Grifola frondosa 9006-11.</title>
        <authorList>
            <person name="Min B."/>
            <person name="Park H."/>
            <person name="Kim J.-G."/>
            <person name="Cho H."/>
            <person name="Oh Y.-L."/>
            <person name="Kong W.-S."/>
            <person name="Choi I.-G."/>
        </authorList>
    </citation>
    <scope>NUCLEOTIDE SEQUENCE [LARGE SCALE GENOMIC DNA]</scope>
    <source>
        <strain evidence="2 3">9006-11</strain>
    </source>
</reference>
<evidence type="ECO:0008006" key="4">
    <source>
        <dbReference type="Google" id="ProtNLM"/>
    </source>
</evidence>
<feature type="region of interest" description="Disordered" evidence="1">
    <location>
        <begin position="646"/>
        <end position="709"/>
    </location>
</feature>
<feature type="compositionally biased region" description="Basic and acidic residues" evidence="1">
    <location>
        <begin position="646"/>
        <end position="655"/>
    </location>
</feature>
<gene>
    <name evidence="2" type="ORF">A0H81_07416</name>
</gene>
<dbReference type="AlphaFoldDB" id="A0A1C7M6G7"/>
<feature type="region of interest" description="Disordered" evidence="1">
    <location>
        <begin position="863"/>
        <end position="929"/>
    </location>
</feature>
<feature type="region of interest" description="Disordered" evidence="1">
    <location>
        <begin position="948"/>
        <end position="1006"/>
    </location>
</feature>
<name>A0A1C7M6G7_GRIFR</name>
<feature type="compositionally biased region" description="Polar residues" evidence="1">
    <location>
        <begin position="950"/>
        <end position="972"/>
    </location>
</feature>
<evidence type="ECO:0000313" key="3">
    <source>
        <dbReference type="Proteomes" id="UP000092993"/>
    </source>
</evidence>
<dbReference type="InterPro" id="IPR014752">
    <property type="entry name" value="Arrestin-like_C"/>
</dbReference>
<keyword evidence="3" id="KW-1185">Reference proteome</keyword>
<protein>
    <recommendedName>
        <fullName evidence="4">Arrestin C-terminal-like domain-containing protein</fullName>
    </recommendedName>
</protein>
<feature type="region of interest" description="Disordered" evidence="1">
    <location>
        <begin position="725"/>
        <end position="837"/>
    </location>
</feature>
<dbReference type="STRING" id="5627.A0A1C7M6G7"/>
<dbReference type="Proteomes" id="UP000092993">
    <property type="component" value="Unassembled WGS sequence"/>
</dbReference>